<feature type="binding site" evidence="12">
    <location>
        <position position="15"/>
    </location>
    <ligand>
        <name>ADP</name>
        <dbReference type="ChEBI" id="CHEBI:456216"/>
    </ligand>
</feature>
<dbReference type="InterPro" id="IPR018485">
    <property type="entry name" value="FGGY_C"/>
</dbReference>
<feature type="binding site" evidence="12">
    <location>
        <position position="247"/>
    </location>
    <ligand>
        <name>sn-glycerol 3-phosphate</name>
        <dbReference type="ChEBI" id="CHEBI:57597"/>
    </ligand>
</feature>
<dbReference type="InterPro" id="IPR043129">
    <property type="entry name" value="ATPase_NBD"/>
</dbReference>
<keyword evidence="17" id="KW-1185">Reference proteome</keyword>
<keyword evidence="3 12" id="KW-0597">Phosphoprotein</keyword>
<organism evidence="16 17">
    <name type="scientific">Streptococcus cuniculipharyngis</name>
    <dbReference type="NCBI Taxonomy" id="1562651"/>
    <lineage>
        <taxon>Bacteria</taxon>
        <taxon>Bacillati</taxon>
        <taxon>Bacillota</taxon>
        <taxon>Bacilli</taxon>
        <taxon>Lactobacillales</taxon>
        <taxon>Streptococcaceae</taxon>
        <taxon>Streptococcus</taxon>
    </lineage>
</organism>
<feature type="binding site" evidence="12">
    <location>
        <position position="269"/>
    </location>
    <ligand>
        <name>ADP</name>
        <dbReference type="ChEBI" id="CHEBI:456216"/>
    </ligand>
</feature>
<keyword evidence="6 12" id="KW-0418">Kinase</keyword>
<feature type="binding site" evidence="12">
    <location>
        <position position="413"/>
    </location>
    <ligand>
        <name>ATP</name>
        <dbReference type="ChEBI" id="CHEBI:30616"/>
    </ligand>
</feature>
<feature type="binding site" evidence="12">
    <location>
        <position position="86"/>
    </location>
    <ligand>
        <name>glycerol</name>
        <dbReference type="ChEBI" id="CHEBI:17754"/>
    </ligand>
</feature>
<feature type="binding site" evidence="12">
    <location>
        <position position="312"/>
    </location>
    <ligand>
        <name>ATP</name>
        <dbReference type="ChEBI" id="CHEBI:30616"/>
    </ligand>
</feature>
<feature type="binding site" evidence="12">
    <location>
        <position position="15"/>
    </location>
    <ligand>
        <name>ATP</name>
        <dbReference type="ChEBI" id="CHEBI:30616"/>
    </ligand>
</feature>
<evidence type="ECO:0000256" key="2">
    <source>
        <dbReference type="ARBA" id="ARBA00009156"/>
    </source>
</evidence>
<dbReference type="EC" id="2.7.1.30" evidence="12"/>
<keyword evidence="4 12" id="KW-0808">Transferase</keyword>
<comment type="activity regulation">
    <text evidence="12">Activated by phosphorylation and inhibited by fructose 1,6-bisphosphate (FBP).</text>
</comment>
<feature type="binding site" evidence="12">
    <location>
        <position position="417"/>
    </location>
    <ligand>
        <name>ADP</name>
        <dbReference type="ChEBI" id="CHEBI:456216"/>
    </ligand>
</feature>
<dbReference type="InterPro" id="IPR005999">
    <property type="entry name" value="Glycerol_kin"/>
</dbReference>
<dbReference type="PANTHER" id="PTHR10196">
    <property type="entry name" value="SUGAR KINASE"/>
    <property type="match status" value="1"/>
</dbReference>
<dbReference type="Pfam" id="PF02782">
    <property type="entry name" value="FGGY_C"/>
    <property type="match status" value="1"/>
</dbReference>
<evidence type="ECO:0000256" key="5">
    <source>
        <dbReference type="ARBA" id="ARBA00022741"/>
    </source>
</evidence>
<feature type="binding site" evidence="12">
    <location>
        <position position="247"/>
    </location>
    <ligand>
        <name>glycerol</name>
        <dbReference type="ChEBI" id="CHEBI:17754"/>
    </ligand>
</feature>
<name>A0A5C5SG02_9STRE</name>
<evidence type="ECO:0000256" key="1">
    <source>
        <dbReference type="ARBA" id="ARBA00005190"/>
    </source>
</evidence>
<evidence type="ECO:0000256" key="3">
    <source>
        <dbReference type="ARBA" id="ARBA00022553"/>
    </source>
</evidence>
<dbReference type="HAMAP" id="MF_00186">
    <property type="entry name" value="Glycerol_kin"/>
    <property type="match status" value="1"/>
</dbReference>
<reference evidence="16 17" key="1">
    <citation type="submission" date="2019-08" db="EMBL/GenBank/DDBJ databases">
        <authorList>
            <person name="Lei W."/>
        </authorList>
    </citation>
    <scope>NUCLEOTIDE SEQUENCE [LARGE SCALE GENOMIC DNA]</scope>
    <source>
        <strain evidence="16 17">CCUG 66496</strain>
    </source>
</reference>
<feature type="binding site" evidence="12">
    <location>
        <position position="85"/>
    </location>
    <ligand>
        <name>glycerol</name>
        <dbReference type="ChEBI" id="CHEBI:17754"/>
    </ligand>
</feature>
<dbReference type="OrthoDB" id="9805576at2"/>
<gene>
    <name evidence="12 16" type="primary">glpK</name>
    <name evidence="16" type="ORF">FRX57_02340</name>
</gene>
<feature type="binding site" evidence="12">
    <location>
        <position position="85"/>
    </location>
    <ligand>
        <name>sn-glycerol 3-phosphate</name>
        <dbReference type="ChEBI" id="CHEBI:57597"/>
    </ligand>
</feature>
<comment type="pathway">
    <text evidence="1 12">Polyol metabolism; glycerol degradation via glycerol kinase pathway; sn-glycerol 3-phosphate from glycerol: step 1/1.</text>
</comment>
<dbReference type="GO" id="GO:0005829">
    <property type="term" value="C:cytosol"/>
    <property type="evidence" value="ECO:0007669"/>
    <property type="project" value="TreeGrafter"/>
</dbReference>
<feature type="domain" description="Carbohydrate kinase FGGY C-terminal" evidence="15">
    <location>
        <begin position="264"/>
        <end position="451"/>
    </location>
</feature>
<evidence type="ECO:0000259" key="14">
    <source>
        <dbReference type="Pfam" id="PF00370"/>
    </source>
</evidence>
<feature type="binding site" evidence="12">
    <location>
        <position position="413"/>
    </location>
    <ligand>
        <name>ADP</name>
        <dbReference type="ChEBI" id="CHEBI:456216"/>
    </ligand>
</feature>
<comment type="similarity">
    <text evidence="2 12 13">Belongs to the FGGY kinase family.</text>
</comment>
<dbReference type="PIRSF" id="PIRSF000538">
    <property type="entry name" value="GlpK"/>
    <property type="match status" value="1"/>
</dbReference>
<dbReference type="Pfam" id="PF00370">
    <property type="entry name" value="FGGY_N"/>
    <property type="match status" value="1"/>
</dbReference>
<keyword evidence="8 12" id="KW-0067">ATP-binding</keyword>
<dbReference type="InterPro" id="IPR018484">
    <property type="entry name" value="FGGY_N"/>
</dbReference>
<dbReference type="InterPro" id="IPR018483">
    <property type="entry name" value="Carb_kinase_FGGY_CS"/>
</dbReference>
<feature type="binding site" evidence="12">
    <location>
        <position position="137"/>
    </location>
    <ligand>
        <name>glycerol</name>
        <dbReference type="ChEBI" id="CHEBI:17754"/>
    </ligand>
</feature>
<comment type="catalytic activity">
    <reaction evidence="9 12">
        <text>glycerol + ATP = sn-glycerol 3-phosphate + ADP + H(+)</text>
        <dbReference type="Rhea" id="RHEA:21644"/>
        <dbReference type="ChEBI" id="CHEBI:15378"/>
        <dbReference type="ChEBI" id="CHEBI:17754"/>
        <dbReference type="ChEBI" id="CHEBI:30616"/>
        <dbReference type="ChEBI" id="CHEBI:57597"/>
        <dbReference type="ChEBI" id="CHEBI:456216"/>
        <dbReference type="EC" id="2.7.1.30"/>
    </reaction>
</comment>
<feature type="binding site" evidence="12">
    <location>
        <position position="137"/>
    </location>
    <ligand>
        <name>sn-glycerol 3-phosphate</name>
        <dbReference type="ChEBI" id="CHEBI:57597"/>
    </ligand>
</feature>
<dbReference type="FunFam" id="3.30.420.40:FF:000007">
    <property type="entry name" value="Glycerol kinase"/>
    <property type="match status" value="1"/>
</dbReference>
<comment type="PTM">
    <text evidence="12">The phosphoenolpyruvate-dependent sugar phosphotransferase system (PTS), including enzyme I, and histidine-containing protein (HPr) are required for the phosphorylation, which leads to the activation of the enzyme.</text>
</comment>
<dbReference type="GO" id="GO:0004370">
    <property type="term" value="F:glycerol kinase activity"/>
    <property type="evidence" value="ECO:0007669"/>
    <property type="project" value="UniProtKB-UniRule"/>
</dbReference>
<evidence type="ECO:0000256" key="4">
    <source>
        <dbReference type="ARBA" id="ARBA00022679"/>
    </source>
</evidence>
<evidence type="ECO:0000256" key="11">
    <source>
        <dbReference type="ARBA" id="ARBA00063665"/>
    </source>
</evidence>
<feature type="binding site" evidence="12">
    <location>
        <position position="269"/>
    </location>
    <ligand>
        <name>ATP</name>
        <dbReference type="ChEBI" id="CHEBI:30616"/>
    </ligand>
</feature>
<dbReference type="Gene3D" id="3.30.420.40">
    <property type="match status" value="2"/>
</dbReference>
<dbReference type="NCBIfam" id="TIGR01311">
    <property type="entry name" value="glycerol_kin"/>
    <property type="match status" value="1"/>
</dbReference>
<dbReference type="PROSITE" id="PS00933">
    <property type="entry name" value="FGGY_KINASES_1"/>
    <property type="match status" value="1"/>
</dbReference>
<dbReference type="AlphaFoldDB" id="A0A5C5SG02"/>
<evidence type="ECO:0000259" key="15">
    <source>
        <dbReference type="Pfam" id="PF02782"/>
    </source>
</evidence>
<feature type="binding site" evidence="12">
    <location>
        <position position="248"/>
    </location>
    <ligand>
        <name>glycerol</name>
        <dbReference type="ChEBI" id="CHEBI:17754"/>
    </ligand>
</feature>
<sequence>MTTEEKYIMAIDQGTTSSRAIIFNKKGEKVSASQKEFTQIFPQAGWVEHNANEIWNSVQSVIAGAFIESGIKPSQIEAIGITNQRETTVVWDKETGLPIYNAIVWQSRQTAHLADQLKKDGYEELFHKKTGLVIDAYFSATKVRWILDHVEGAQERAEKGELLFGTIDTWLVWKLTDGQAHVTDYSNAARTMLYNIEELKWDEEILDILNIPKAMLPEVKSNSEVYGHTAPFHFYGGQVPISGMAGDQQAALFGQLAFEPGMVKNTYGTGSFIVMNTGENMQISDNKLLTTIGYGINGKVYYALEGSIFIAGSAVQWLRDGLRMVHTSPESEELACKSASDDEVYVVPAFTGLGAPYWNSEARGSVFGLTRGTSKEDFVKATLQSIAYQVRDVIDTMRVDSGIDIQVLKVDGGAAMNSFLMQFQSDILGIDIARAKNLETTALGAAFLAGLSVGYWKDMDELKALNETGELFTPSMNDSRKEQLYKGWKKAVKATQVFAEED</sequence>
<dbReference type="RefSeq" id="WP_146566244.1">
    <property type="nucleotide sequence ID" value="NZ_VOHL01000001.1"/>
</dbReference>
<accession>A0A5C5SG02</accession>
<feature type="modified residue" description="Phosphohistidine; by HPr" evidence="12">
    <location>
        <position position="233"/>
    </location>
</feature>
<feature type="binding site" evidence="12">
    <location>
        <position position="15"/>
    </location>
    <ligand>
        <name>sn-glycerol 3-phosphate</name>
        <dbReference type="ChEBI" id="CHEBI:57597"/>
    </ligand>
</feature>
<proteinExistence type="inferred from homology"/>
<comment type="caution">
    <text evidence="16">The sequence shown here is derived from an EMBL/GenBank/DDBJ whole genome shotgun (WGS) entry which is preliminary data.</text>
</comment>
<evidence type="ECO:0000256" key="7">
    <source>
        <dbReference type="ARBA" id="ARBA00022798"/>
    </source>
</evidence>
<dbReference type="GO" id="GO:0019563">
    <property type="term" value="P:glycerol catabolic process"/>
    <property type="evidence" value="ECO:0007669"/>
    <property type="project" value="UniProtKB-UniRule"/>
</dbReference>
<dbReference type="InterPro" id="IPR000577">
    <property type="entry name" value="Carb_kinase_FGGY"/>
</dbReference>
<dbReference type="GO" id="GO:0005524">
    <property type="term" value="F:ATP binding"/>
    <property type="evidence" value="ECO:0007669"/>
    <property type="project" value="UniProtKB-UniRule"/>
</dbReference>
<evidence type="ECO:0000256" key="10">
    <source>
        <dbReference type="ARBA" id="ARBA00054633"/>
    </source>
</evidence>
<dbReference type="CDD" id="cd07786">
    <property type="entry name" value="FGGY_EcGK_like"/>
    <property type="match status" value="1"/>
</dbReference>
<feature type="binding site" evidence="12">
    <location>
        <position position="86"/>
    </location>
    <ligand>
        <name>sn-glycerol 3-phosphate</name>
        <dbReference type="ChEBI" id="CHEBI:57597"/>
    </ligand>
</feature>
<feature type="binding site" evidence="12">
    <location>
        <position position="19"/>
    </location>
    <ligand>
        <name>ADP</name>
        <dbReference type="ChEBI" id="CHEBI:456216"/>
    </ligand>
</feature>
<feature type="binding site" evidence="12">
    <location>
        <position position="316"/>
    </location>
    <ligand>
        <name>ATP</name>
        <dbReference type="ChEBI" id="CHEBI:30616"/>
    </ligand>
</feature>
<evidence type="ECO:0000256" key="13">
    <source>
        <dbReference type="RuleBase" id="RU003733"/>
    </source>
</evidence>
<dbReference type="FunFam" id="3.30.420.40:FF:000008">
    <property type="entry name" value="Glycerol kinase"/>
    <property type="match status" value="1"/>
</dbReference>
<dbReference type="Proteomes" id="UP000317430">
    <property type="component" value="Unassembled WGS sequence"/>
</dbReference>
<dbReference type="EMBL" id="VOHL01000001">
    <property type="protein sequence ID" value="TWS99063.1"/>
    <property type="molecule type" value="Genomic_DNA"/>
</dbReference>
<dbReference type="NCBIfam" id="NF000756">
    <property type="entry name" value="PRK00047.1"/>
    <property type="match status" value="1"/>
</dbReference>
<dbReference type="PROSITE" id="PS00445">
    <property type="entry name" value="FGGY_KINASES_2"/>
    <property type="match status" value="1"/>
</dbReference>
<dbReference type="PANTHER" id="PTHR10196:SF69">
    <property type="entry name" value="GLYCEROL KINASE"/>
    <property type="match status" value="1"/>
</dbReference>
<protein>
    <recommendedName>
        <fullName evidence="12">Glycerol kinase</fullName>
        <ecNumber evidence="12">2.7.1.30</ecNumber>
    </recommendedName>
    <alternativeName>
        <fullName evidence="12">ATP:glycerol 3-phosphotransferase</fullName>
    </alternativeName>
    <alternativeName>
        <fullName evidence="12">Glycerokinase</fullName>
        <shortName evidence="12">GK</shortName>
    </alternativeName>
</protein>
<feature type="binding site" evidence="12">
    <location>
        <position position="17"/>
    </location>
    <ligand>
        <name>ATP</name>
        <dbReference type="ChEBI" id="CHEBI:30616"/>
    </ligand>
</feature>
<evidence type="ECO:0000256" key="6">
    <source>
        <dbReference type="ARBA" id="ARBA00022777"/>
    </source>
</evidence>
<dbReference type="GO" id="GO:0006072">
    <property type="term" value="P:glycerol-3-phosphate metabolic process"/>
    <property type="evidence" value="ECO:0007669"/>
    <property type="project" value="InterPro"/>
</dbReference>
<evidence type="ECO:0000256" key="8">
    <source>
        <dbReference type="ARBA" id="ARBA00022840"/>
    </source>
</evidence>
<dbReference type="SUPFAM" id="SSF53067">
    <property type="entry name" value="Actin-like ATPase domain"/>
    <property type="match status" value="2"/>
</dbReference>
<comment type="subunit">
    <text evidence="11 12">Homotetramer and homodimer (in equilibrium).</text>
</comment>
<evidence type="ECO:0000313" key="16">
    <source>
        <dbReference type="EMBL" id="TWS99063.1"/>
    </source>
</evidence>
<feature type="binding site" evidence="12">
    <location>
        <position position="16"/>
    </location>
    <ligand>
        <name>ATP</name>
        <dbReference type="ChEBI" id="CHEBI:30616"/>
    </ligand>
</feature>
<feature type="domain" description="Carbohydrate kinase FGGY N-terminal" evidence="14">
    <location>
        <begin position="7"/>
        <end position="254"/>
    </location>
</feature>
<keyword evidence="5 12" id="KW-0547">Nucleotide-binding</keyword>
<evidence type="ECO:0000313" key="17">
    <source>
        <dbReference type="Proteomes" id="UP000317430"/>
    </source>
</evidence>
<evidence type="ECO:0000256" key="9">
    <source>
        <dbReference type="ARBA" id="ARBA00052101"/>
    </source>
</evidence>
<evidence type="ECO:0000256" key="12">
    <source>
        <dbReference type="HAMAP-Rule" id="MF_00186"/>
    </source>
</evidence>
<keyword evidence="7 12" id="KW-0319">Glycerol metabolism</keyword>
<comment type="function">
    <text evidence="10 12">Key enzyme in the regulation of glycerol uptake and metabolism. Catalyzes the phosphorylation of glycerol to yield sn-glycerol 3-phosphate.</text>
</comment>
<dbReference type="UniPathway" id="UPA00618">
    <property type="reaction ID" value="UER00672"/>
</dbReference>
<feature type="binding site" evidence="12">
    <location>
        <position position="312"/>
    </location>
    <ligand>
        <name>ADP</name>
        <dbReference type="ChEBI" id="CHEBI:456216"/>
    </ligand>
</feature>